<dbReference type="GO" id="GO:0098796">
    <property type="term" value="C:membrane protein complex"/>
    <property type="evidence" value="ECO:0007669"/>
    <property type="project" value="UniProtKB-ARBA"/>
</dbReference>
<dbReference type="GO" id="GO:0005886">
    <property type="term" value="C:plasma membrane"/>
    <property type="evidence" value="ECO:0007669"/>
    <property type="project" value="TreeGrafter"/>
</dbReference>
<sequence>MALIAARDVRRVYRTGNVDVRALDGVSLNIESGQLTTIVGPSGSGKSTLLNILGGTDQPTSGSVVCDGVEIENLSEAGLTKYRRERVGFVFQFYNLIPTLTAAENVGIACRGIKGAIEPSEILETLGLAGRERSFPHELSGGQMQRVAIARALAKRPALLLCDEPTGALDSKTGDEVMRTLRQAAETSNAAVVVVTHNEGYSRLADRVVRLRDGKVSTARRMLETDI</sequence>
<dbReference type="PANTHER" id="PTHR24220:SF686">
    <property type="entry name" value="BLL7988 PROTEIN"/>
    <property type="match status" value="1"/>
</dbReference>
<evidence type="ECO:0000256" key="3">
    <source>
        <dbReference type="ARBA" id="ARBA00022840"/>
    </source>
</evidence>
<keyword evidence="1" id="KW-0813">Transport</keyword>
<dbReference type="SMART" id="SM00382">
    <property type="entry name" value="AAA"/>
    <property type="match status" value="1"/>
</dbReference>
<feature type="domain" description="ABC transporter" evidence="4">
    <location>
        <begin position="4"/>
        <end position="227"/>
    </location>
</feature>
<dbReference type="PROSITE" id="PS00211">
    <property type="entry name" value="ABC_TRANSPORTER_1"/>
    <property type="match status" value="1"/>
</dbReference>
<dbReference type="InterPro" id="IPR017911">
    <property type="entry name" value="MacB-like_ATP-bd"/>
</dbReference>
<evidence type="ECO:0000313" key="6">
    <source>
        <dbReference type="Proteomes" id="UP001431656"/>
    </source>
</evidence>
<dbReference type="GO" id="GO:0022857">
    <property type="term" value="F:transmembrane transporter activity"/>
    <property type="evidence" value="ECO:0007669"/>
    <property type="project" value="TreeGrafter"/>
</dbReference>
<accession>A0AAN0MEX9</accession>
<dbReference type="Pfam" id="PF00005">
    <property type="entry name" value="ABC_tran"/>
    <property type="match status" value="1"/>
</dbReference>
<dbReference type="PANTHER" id="PTHR24220">
    <property type="entry name" value="IMPORT ATP-BINDING PROTEIN"/>
    <property type="match status" value="1"/>
</dbReference>
<gene>
    <name evidence="5" type="ORF">brsh051_03450</name>
</gene>
<dbReference type="SUPFAM" id="SSF52540">
    <property type="entry name" value="P-loop containing nucleoside triphosphate hydrolases"/>
    <property type="match status" value="1"/>
</dbReference>
<keyword evidence="6" id="KW-1185">Reference proteome</keyword>
<dbReference type="Proteomes" id="UP001431656">
    <property type="component" value="Chromosome"/>
</dbReference>
<dbReference type="InterPro" id="IPR003593">
    <property type="entry name" value="AAA+_ATPase"/>
</dbReference>
<dbReference type="KEGG" id="broo:brsh051_03450"/>
<protein>
    <submittedName>
        <fullName evidence="5">ABC transporter ATP-binding protein</fullName>
    </submittedName>
</protein>
<dbReference type="Gene3D" id="3.40.50.300">
    <property type="entry name" value="P-loop containing nucleotide triphosphate hydrolases"/>
    <property type="match status" value="1"/>
</dbReference>
<dbReference type="PROSITE" id="PS50893">
    <property type="entry name" value="ABC_TRANSPORTER_2"/>
    <property type="match status" value="1"/>
</dbReference>
<dbReference type="AlphaFoldDB" id="A0AAN0MEX9"/>
<dbReference type="InterPro" id="IPR015854">
    <property type="entry name" value="ABC_transpr_LolD-like"/>
</dbReference>
<dbReference type="FunFam" id="3.40.50.300:FF:000032">
    <property type="entry name" value="Export ABC transporter ATP-binding protein"/>
    <property type="match status" value="1"/>
</dbReference>
<dbReference type="InterPro" id="IPR017871">
    <property type="entry name" value="ABC_transporter-like_CS"/>
</dbReference>
<dbReference type="GO" id="GO:0005524">
    <property type="term" value="F:ATP binding"/>
    <property type="evidence" value="ECO:0007669"/>
    <property type="project" value="UniProtKB-KW"/>
</dbReference>
<dbReference type="GO" id="GO:0016887">
    <property type="term" value="F:ATP hydrolysis activity"/>
    <property type="evidence" value="ECO:0007669"/>
    <property type="project" value="InterPro"/>
</dbReference>
<name>A0AAN0MEX9_9ACTN</name>
<evidence type="ECO:0000259" key="4">
    <source>
        <dbReference type="PROSITE" id="PS50893"/>
    </source>
</evidence>
<evidence type="ECO:0000313" key="5">
    <source>
        <dbReference type="EMBL" id="BEH01064.1"/>
    </source>
</evidence>
<dbReference type="InterPro" id="IPR003439">
    <property type="entry name" value="ABC_transporter-like_ATP-bd"/>
</dbReference>
<dbReference type="EMBL" id="AP028056">
    <property type="protein sequence ID" value="BEH01064.1"/>
    <property type="molecule type" value="Genomic_DNA"/>
</dbReference>
<organism evidence="5 6">
    <name type="scientific">Brooklawnia propionicigenes</name>
    <dbReference type="NCBI Taxonomy" id="3041175"/>
    <lineage>
        <taxon>Bacteria</taxon>
        <taxon>Bacillati</taxon>
        <taxon>Actinomycetota</taxon>
        <taxon>Actinomycetes</taxon>
        <taxon>Propionibacteriales</taxon>
        <taxon>Propionibacteriaceae</taxon>
        <taxon>Brooklawnia</taxon>
    </lineage>
</organism>
<keyword evidence="2" id="KW-0547">Nucleotide-binding</keyword>
<dbReference type="InterPro" id="IPR027417">
    <property type="entry name" value="P-loop_NTPase"/>
</dbReference>
<dbReference type="CDD" id="cd03255">
    <property type="entry name" value="ABC_MJ0796_LolCDE_FtsE"/>
    <property type="match status" value="1"/>
</dbReference>
<evidence type="ECO:0000256" key="2">
    <source>
        <dbReference type="ARBA" id="ARBA00022741"/>
    </source>
</evidence>
<proteinExistence type="predicted"/>
<reference evidence="5" key="1">
    <citation type="journal article" date="2024" name="Int. J. Syst. Evol. Microbiol.">
        <title>Brooklawnia propionicigenes sp. nov., a facultatively anaerobic, propionate-producing bacterium isolated from a methanogenic reactor treating waste from cattle farms.</title>
        <authorList>
            <person name="Akita Y."/>
            <person name="Ueki A."/>
            <person name="Tonouchi A."/>
            <person name="Sugawara Y."/>
            <person name="Honma S."/>
            <person name="Kaku N."/>
            <person name="Ueki K."/>
        </authorList>
    </citation>
    <scope>NUCLEOTIDE SEQUENCE</scope>
    <source>
        <strain evidence="5">SH051</strain>
    </source>
</reference>
<evidence type="ECO:0000256" key="1">
    <source>
        <dbReference type="ARBA" id="ARBA00022448"/>
    </source>
</evidence>
<keyword evidence="3 5" id="KW-0067">ATP-binding</keyword>